<protein>
    <submittedName>
        <fullName evidence="1">Uncharacterized protein</fullName>
    </submittedName>
</protein>
<evidence type="ECO:0000313" key="1">
    <source>
        <dbReference type="EMBL" id="OOF43037.1"/>
    </source>
</evidence>
<dbReference type="Proteomes" id="UP000188728">
    <property type="component" value="Unassembled WGS sequence"/>
</dbReference>
<sequence length="67" mass="7538">MTISEIESPPLALSTKIARNRRAHKPYQTKSGRWRKPRPKSISIKPLVDTGLLIASITSDLIDKEPE</sequence>
<gene>
    <name evidence="1" type="ORF">BKK51_12200</name>
</gene>
<name>A0A1V3IMT5_9PAST</name>
<accession>A0A1V3IMT5</accession>
<comment type="caution">
    <text evidence="1">The sequence shown here is derived from an EMBL/GenBank/DDBJ whole genome shotgun (WGS) entry which is preliminary data.</text>
</comment>
<dbReference type="EMBL" id="MLHK01000081">
    <property type="protein sequence ID" value="OOF43037.1"/>
    <property type="molecule type" value="Genomic_DNA"/>
</dbReference>
<dbReference type="AlphaFoldDB" id="A0A1V3IMT5"/>
<proteinExistence type="predicted"/>
<organism evidence="1 2">
    <name type="scientific">Rodentibacter trehalosifermentans</name>
    <dbReference type="NCBI Taxonomy" id="1908263"/>
    <lineage>
        <taxon>Bacteria</taxon>
        <taxon>Pseudomonadati</taxon>
        <taxon>Pseudomonadota</taxon>
        <taxon>Gammaproteobacteria</taxon>
        <taxon>Pasteurellales</taxon>
        <taxon>Pasteurellaceae</taxon>
        <taxon>Rodentibacter</taxon>
    </lineage>
</organism>
<reference evidence="1 2" key="1">
    <citation type="submission" date="2016-10" db="EMBL/GenBank/DDBJ databases">
        <title>Rodentibacter gen. nov. and new species.</title>
        <authorList>
            <person name="Christensen H."/>
        </authorList>
    </citation>
    <scope>NUCLEOTIDE SEQUENCE [LARGE SCALE GENOMIC DNA]</scope>
    <source>
        <strain evidence="1 2">H1983213011</strain>
    </source>
</reference>
<evidence type="ECO:0000313" key="2">
    <source>
        <dbReference type="Proteomes" id="UP000188728"/>
    </source>
</evidence>